<feature type="region of interest" description="Disordered" evidence="1">
    <location>
        <begin position="63"/>
        <end position="92"/>
    </location>
</feature>
<dbReference type="InterPro" id="IPR010985">
    <property type="entry name" value="Ribbon_hlx_hlx"/>
</dbReference>
<feature type="region of interest" description="Disordered" evidence="1">
    <location>
        <begin position="18"/>
        <end position="40"/>
    </location>
</feature>
<accession>A0ABP9KQL6</accession>
<gene>
    <name evidence="2" type="ORF">GCM10023208_30760</name>
</gene>
<reference evidence="3" key="1">
    <citation type="journal article" date="2019" name="Int. J. Syst. Evol. Microbiol.">
        <title>The Global Catalogue of Microorganisms (GCM) 10K type strain sequencing project: providing services to taxonomists for standard genome sequencing and annotation.</title>
        <authorList>
            <consortium name="The Broad Institute Genomics Platform"/>
            <consortium name="The Broad Institute Genome Sequencing Center for Infectious Disease"/>
            <person name="Wu L."/>
            <person name="Ma J."/>
        </authorList>
    </citation>
    <scope>NUCLEOTIDE SEQUENCE [LARGE SCALE GENOMIC DNA]</scope>
    <source>
        <strain evidence="3">JCM 18014</strain>
    </source>
</reference>
<evidence type="ECO:0000313" key="3">
    <source>
        <dbReference type="Proteomes" id="UP001500518"/>
    </source>
</evidence>
<organism evidence="2 3">
    <name type="scientific">Erythrobacter westpacificensis</name>
    <dbReference type="NCBI Taxonomy" id="1055231"/>
    <lineage>
        <taxon>Bacteria</taxon>
        <taxon>Pseudomonadati</taxon>
        <taxon>Pseudomonadota</taxon>
        <taxon>Alphaproteobacteria</taxon>
        <taxon>Sphingomonadales</taxon>
        <taxon>Erythrobacteraceae</taxon>
        <taxon>Erythrobacter/Porphyrobacter group</taxon>
        <taxon>Erythrobacter</taxon>
    </lineage>
</organism>
<dbReference type="EMBL" id="BAABHV010000022">
    <property type="protein sequence ID" value="GAA5061426.1"/>
    <property type="molecule type" value="Genomic_DNA"/>
</dbReference>
<protein>
    <recommendedName>
        <fullName evidence="4">Stability/partitioning determinant</fullName>
    </recommendedName>
</protein>
<evidence type="ECO:0000256" key="1">
    <source>
        <dbReference type="SAM" id="MobiDB-lite"/>
    </source>
</evidence>
<evidence type="ECO:0000313" key="2">
    <source>
        <dbReference type="EMBL" id="GAA5061426.1"/>
    </source>
</evidence>
<evidence type="ECO:0008006" key="4">
    <source>
        <dbReference type="Google" id="ProtNLM"/>
    </source>
</evidence>
<comment type="caution">
    <text evidence="2">The sequence shown here is derived from an EMBL/GenBank/DDBJ whole genome shotgun (WGS) entry which is preliminary data.</text>
</comment>
<name>A0ABP9KQL6_9SPHN</name>
<proteinExistence type="predicted"/>
<sequence length="151" mass="16300">MTESNSFASLGPMLLARKGTAKPAMRTQLTQNDRTATLGDDFDDLAESQSALGWNDMGGDDSVVPLRIANDSAGSPVAKPGKRRQKATEQGRRAAFTLRLDVERHLKLRLASTMQDCSAQELVTEALDRFLSDIPELDSIAAHVAGNKSKS</sequence>
<keyword evidence="3" id="KW-1185">Reference proteome</keyword>
<dbReference type="SUPFAM" id="SSF47598">
    <property type="entry name" value="Ribbon-helix-helix"/>
    <property type="match status" value="1"/>
</dbReference>
<dbReference type="Proteomes" id="UP001500518">
    <property type="component" value="Unassembled WGS sequence"/>
</dbReference>
<dbReference type="RefSeq" id="WP_346033889.1">
    <property type="nucleotide sequence ID" value="NZ_BAABHV010000022.1"/>
</dbReference>